<evidence type="ECO:0000256" key="2">
    <source>
        <dbReference type="ARBA" id="ARBA00022723"/>
    </source>
</evidence>
<evidence type="ECO:0000256" key="10">
    <source>
        <dbReference type="SAM" id="MobiDB-lite"/>
    </source>
</evidence>
<keyword evidence="8" id="KW-0539">Nucleus</keyword>
<keyword evidence="5" id="KW-0862">Zinc</keyword>
<feature type="compositionally biased region" description="Polar residues" evidence="10">
    <location>
        <begin position="542"/>
        <end position="555"/>
    </location>
</feature>
<comment type="subcellular location">
    <subcellularLocation>
        <location evidence="1">Nucleus</location>
    </subcellularLocation>
</comment>
<feature type="region of interest" description="Disordered" evidence="10">
    <location>
        <begin position="500"/>
        <end position="557"/>
    </location>
</feature>
<feature type="compositionally biased region" description="Polar residues" evidence="10">
    <location>
        <begin position="696"/>
        <end position="705"/>
    </location>
</feature>
<comment type="caution">
    <text evidence="11">The sequence shown here is derived from an EMBL/GenBank/DDBJ whole genome shotgun (WGS) entry which is preliminary data.</text>
</comment>
<keyword evidence="4" id="KW-0863">Zinc-finger</keyword>
<dbReference type="SMART" id="SM00561">
    <property type="entry name" value="MBT"/>
    <property type="match status" value="3"/>
</dbReference>
<dbReference type="CDD" id="cd20102">
    <property type="entry name" value="MBT_L3MBTL1-like_rpt2"/>
    <property type="match status" value="1"/>
</dbReference>
<keyword evidence="12" id="KW-1185">Reference proteome</keyword>
<feature type="compositionally biased region" description="Low complexity" evidence="10">
    <location>
        <begin position="1173"/>
        <end position="1191"/>
    </location>
</feature>
<feature type="repeat" description="MBT" evidence="9">
    <location>
        <begin position="842"/>
        <end position="942"/>
    </location>
</feature>
<feature type="region of interest" description="Disordered" evidence="10">
    <location>
        <begin position="431"/>
        <end position="450"/>
    </location>
</feature>
<dbReference type="Pfam" id="PF01530">
    <property type="entry name" value="zf-C2HC"/>
    <property type="match status" value="1"/>
</dbReference>
<keyword evidence="7" id="KW-0804">Transcription</keyword>
<dbReference type="GO" id="GO:0003682">
    <property type="term" value="F:chromatin binding"/>
    <property type="evidence" value="ECO:0007669"/>
    <property type="project" value="TreeGrafter"/>
</dbReference>
<evidence type="ECO:0000256" key="9">
    <source>
        <dbReference type="PROSITE-ProRule" id="PRU00459"/>
    </source>
</evidence>
<dbReference type="SUPFAM" id="SSF103637">
    <property type="entry name" value="CCHHC domain"/>
    <property type="match status" value="1"/>
</dbReference>
<dbReference type="Gene3D" id="2.30.30.140">
    <property type="match status" value="3"/>
</dbReference>
<dbReference type="GO" id="GO:0008270">
    <property type="term" value="F:zinc ion binding"/>
    <property type="evidence" value="ECO:0007669"/>
    <property type="project" value="UniProtKB-KW"/>
</dbReference>
<feature type="compositionally biased region" description="Basic and acidic residues" evidence="10">
    <location>
        <begin position="1143"/>
        <end position="1158"/>
    </location>
</feature>
<feature type="compositionally biased region" description="Low complexity" evidence="10">
    <location>
        <begin position="25"/>
        <end position="40"/>
    </location>
</feature>
<evidence type="ECO:0000313" key="11">
    <source>
        <dbReference type="EMBL" id="KAK9504696.1"/>
    </source>
</evidence>
<reference evidence="11 12" key="1">
    <citation type="submission" date="2022-12" db="EMBL/GenBank/DDBJ databases">
        <title>Chromosome-level genome assembly of true bugs.</title>
        <authorList>
            <person name="Ma L."/>
            <person name="Li H."/>
        </authorList>
    </citation>
    <scope>NUCLEOTIDE SEQUENCE [LARGE SCALE GENOMIC DNA]</scope>
    <source>
        <strain evidence="11">Lab_2022b</strain>
    </source>
</reference>
<feature type="compositionally biased region" description="Basic residues" evidence="10">
    <location>
        <begin position="1159"/>
        <end position="1172"/>
    </location>
</feature>
<dbReference type="InterPro" id="IPR004092">
    <property type="entry name" value="Mbt"/>
</dbReference>
<dbReference type="SUPFAM" id="SSF47769">
    <property type="entry name" value="SAM/Pointed domain"/>
    <property type="match status" value="1"/>
</dbReference>
<dbReference type="SUPFAM" id="SSF63748">
    <property type="entry name" value="Tudor/PWWP/MBT"/>
    <property type="match status" value="3"/>
</dbReference>
<dbReference type="GO" id="GO:0042393">
    <property type="term" value="F:histone binding"/>
    <property type="evidence" value="ECO:0007669"/>
    <property type="project" value="TreeGrafter"/>
</dbReference>
<dbReference type="GO" id="GO:0045892">
    <property type="term" value="P:negative regulation of DNA-templated transcription"/>
    <property type="evidence" value="ECO:0007669"/>
    <property type="project" value="TreeGrafter"/>
</dbReference>
<dbReference type="InterPro" id="IPR036060">
    <property type="entry name" value="Znf_C2H2C_sf"/>
</dbReference>
<evidence type="ECO:0000256" key="4">
    <source>
        <dbReference type="ARBA" id="ARBA00022771"/>
    </source>
</evidence>
<evidence type="ECO:0008006" key="13">
    <source>
        <dbReference type="Google" id="ProtNLM"/>
    </source>
</evidence>
<organism evidence="11 12">
    <name type="scientific">Rhynocoris fuscipes</name>
    <dbReference type="NCBI Taxonomy" id="488301"/>
    <lineage>
        <taxon>Eukaryota</taxon>
        <taxon>Metazoa</taxon>
        <taxon>Ecdysozoa</taxon>
        <taxon>Arthropoda</taxon>
        <taxon>Hexapoda</taxon>
        <taxon>Insecta</taxon>
        <taxon>Pterygota</taxon>
        <taxon>Neoptera</taxon>
        <taxon>Paraneoptera</taxon>
        <taxon>Hemiptera</taxon>
        <taxon>Heteroptera</taxon>
        <taxon>Panheteroptera</taxon>
        <taxon>Cimicomorpha</taxon>
        <taxon>Reduviidae</taxon>
        <taxon>Harpactorinae</taxon>
        <taxon>Harpactorini</taxon>
        <taxon>Rhynocoris</taxon>
    </lineage>
</organism>
<keyword evidence="6" id="KW-0805">Transcription regulation</keyword>
<sequence>MNEESELKSADSSPGAIAADTKNGSTTSTTSVTSPSSTTSASQPEKRSLPLLYVQSPISKNLNSNELSNSFSVPKILPTSSVSSVPNGVVNGGKTIQAFVGTLINRKCQQKVLLTPVKPGQEKQAGVARLLIQGQRSVGQVTRLTATSTQSSGASTQSGSTALVIPSQGKQISASYVMSPVSSASSSTSPTTSTTAITTSTGSTIVNRPTLSIRNAVLIDASNNVTQNKSAQPNIIRQKITSDGKITVSSLLKPSGLPTSLLTKVLNTPPQSSAKISINSPNLQLRNEKDSASNVSSDIVLIEDDDDNSIANKGIEGSSKSKITGTLITNGVGDSNNDSTLEMEVKKVPSSPMLDRARKRKGLLAASEPPPAKVAKQQDKLKLLPGAEDFDPFKVVEWDPSGIGLLPGSNIKMTINELGMLTVAEDTLAERGATPATPVSDEDEGKSASKRGNELDSILCCVSCSCYGLPAEFYNASYCSIACRDTVLAQEEAIVKKIEQEKEENSDSDQKKKRSSSKHSEINRKNSTNDLSSINSNNNNSEDCTIESNESGNNRLSKKKSSVKSILFDADGENADDLVNNKKLPQYTDTIIKQNSINDEEYNVALIRAKKIVKKGKLIHADLKLPKPIKYTRAADIKAAAAQQDLQQQNNGEKTNLLVKNSKTDGKQQSADTSKIKSYKSPNSSSSNSSNQNESATNRTRSSTILRVHEVSQDLDCGQLMEIRSDKNDSSETDHFPWASYLQETGSRPAWVKLFKNPFPSSVNSFQVGHKLEAIDPEHQSNICVVTVSKIIGYRLKLHFDCYSDIFDFWVNVDSPNIFPSGFCSRHGISLCPPQGHSRETFNWLSYNSIWMATSAPTSCFPNYATSSTSPNLFRVGMKLEAVDRKNTFLVCVATVAGVIENRILVHFDSWGDVYDYWVDTSSPYIRPVGWCKENNHELTPPNGIKASEFSWPEYLEETKSEAAPSRAFHTRPHIDFRKGMKLEAVDKRAPYLLRVATIKEVLPYQIKIAFDGFPDHFGYWVDDDCPDIHPIGWAARTGHPLEPPPSINAPSPCPTPGCLGQGHMRSNSLIRHYKVEDCPYSIDNLNSEPIIPDRLTYISTNDDKNPSKPVHDVINLESGEESEDDIKESRWKWLGVREGVNKHNTSRESQKNGEVKKSSSRKIKRKKRRKVFNNNNNNSNNSSKNTSTVNPENKCEAAELNSSDINDPPLLQEKDALKWTNSEVIRFANLILGPVPDVQQLEKEEIDGKGLLMLTKDDLIYYLGFSPELAEKFCENIDILRTKVT</sequence>
<dbReference type="GO" id="GO:0005634">
    <property type="term" value="C:nucleus"/>
    <property type="evidence" value="ECO:0007669"/>
    <property type="project" value="UniProtKB-SubCell"/>
</dbReference>
<evidence type="ECO:0000313" key="12">
    <source>
        <dbReference type="Proteomes" id="UP001461498"/>
    </source>
</evidence>
<dbReference type="InterPro" id="IPR002515">
    <property type="entry name" value="Znf_C2H2C"/>
</dbReference>
<feature type="region of interest" description="Disordered" evidence="10">
    <location>
        <begin position="1098"/>
        <end position="1128"/>
    </location>
</feature>
<evidence type="ECO:0000256" key="5">
    <source>
        <dbReference type="ARBA" id="ARBA00022833"/>
    </source>
</evidence>
<dbReference type="CDD" id="cd20103">
    <property type="entry name" value="MBT_L3MBTL1-like_rpt3"/>
    <property type="match status" value="1"/>
</dbReference>
<dbReference type="PANTHER" id="PTHR12247">
    <property type="entry name" value="POLYCOMB GROUP PROTEIN"/>
    <property type="match status" value="1"/>
</dbReference>
<dbReference type="EMBL" id="JAPXFL010000007">
    <property type="protein sequence ID" value="KAK9504696.1"/>
    <property type="molecule type" value="Genomic_DNA"/>
</dbReference>
<dbReference type="Pfam" id="PF02820">
    <property type="entry name" value="MBT"/>
    <property type="match status" value="3"/>
</dbReference>
<dbReference type="Proteomes" id="UP001461498">
    <property type="component" value="Unassembled WGS sequence"/>
</dbReference>
<keyword evidence="2" id="KW-0479">Metal-binding</keyword>
<gene>
    <name evidence="11" type="ORF">O3M35_010966</name>
</gene>
<feature type="repeat" description="MBT" evidence="9">
    <location>
        <begin position="736"/>
        <end position="834"/>
    </location>
</feature>
<proteinExistence type="predicted"/>
<protein>
    <recommendedName>
        <fullName evidence="13">Lethal(3)malignant brain tumor-like protein 3</fullName>
    </recommendedName>
</protein>
<evidence type="ECO:0000256" key="6">
    <source>
        <dbReference type="ARBA" id="ARBA00023015"/>
    </source>
</evidence>
<feature type="compositionally biased region" description="Low complexity" evidence="10">
    <location>
        <begin position="679"/>
        <end position="695"/>
    </location>
</feature>
<feature type="compositionally biased region" description="Basic and acidic residues" evidence="10">
    <location>
        <begin position="500"/>
        <end position="510"/>
    </location>
</feature>
<dbReference type="InterPro" id="IPR013761">
    <property type="entry name" value="SAM/pointed_sf"/>
</dbReference>
<feature type="region of interest" description="Disordered" evidence="10">
    <location>
        <begin position="1143"/>
        <end position="1193"/>
    </location>
</feature>
<dbReference type="Gene3D" id="1.10.150.50">
    <property type="entry name" value="Transcription Factor, Ets-1"/>
    <property type="match status" value="1"/>
</dbReference>
<feature type="repeat" description="MBT" evidence="9">
    <location>
        <begin position="950"/>
        <end position="1045"/>
    </location>
</feature>
<feature type="region of interest" description="Disordered" evidence="10">
    <location>
        <begin position="1"/>
        <end position="48"/>
    </location>
</feature>
<evidence type="ECO:0000256" key="1">
    <source>
        <dbReference type="ARBA" id="ARBA00004123"/>
    </source>
</evidence>
<evidence type="ECO:0000256" key="3">
    <source>
        <dbReference type="ARBA" id="ARBA00022737"/>
    </source>
</evidence>
<name>A0AAW1D122_9HEMI</name>
<dbReference type="InterPro" id="IPR050548">
    <property type="entry name" value="PcG_chromatin_remod_factors"/>
</dbReference>
<feature type="compositionally biased region" description="Basic and acidic residues" evidence="10">
    <location>
        <begin position="1102"/>
        <end position="1112"/>
    </location>
</feature>
<dbReference type="PANTHER" id="PTHR12247:SF131">
    <property type="entry name" value="LD05287P"/>
    <property type="match status" value="1"/>
</dbReference>
<dbReference type="Gene3D" id="4.10.320.30">
    <property type="match status" value="1"/>
</dbReference>
<accession>A0AAW1D122</accession>
<feature type="region of interest" description="Disordered" evidence="10">
    <location>
        <begin position="661"/>
        <end position="705"/>
    </location>
</feature>
<dbReference type="PROSITE" id="PS51079">
    <property type="entry name" value="MBT"/>
    <property type="match status" value="3"/>
</dbReference>
<keyword evidence="3" id="KW-0677">Repeat</keyword>
<evidence type="ECO:0000256" key="8">
    <source>
        <dbReference type="ARBA" id="ARBA00023242"/>
    </source>
</evidence>
<evidence type="ECO:0000256" key="7">
    <source>
        <dbReference type="ARBA" id="ARBA00023163"/>
    </source>
</evidence>
<feature type="compositionally biased region" description="Polar residues" evidence="10">
    <location>
        <begin position="661"/>
        <end position="673"/>
    </location>
</feature>
<feature type="compositionally biased region" description="Low complexity" evidence="10">
    <location>
        <begin position="526"/>
        <end position="541"/>
    </location>
</feature>
<dbReference type="PROSITE" id="PS51802">
    <property type="entry name" value="ZF_CCHHC"/>
    <property type="match status" value="1"/>
</dbReference>